<organism evidence="1 2">
    <name type="scientific">Streptomyces kaniharaensis</name>
    <dbReference type="NCBI Taxonomy" id="212423"/>
    <lineage>
        <taxon>Bacteria</taxon>
        <taxon>Bacillati</taxon>
        <taxon>Actinomycetota</taxon>
        <taxon>Actinomycetes</taxon>
        <taxon>Kitasatosporales</taxon>
        <taxon>Streptomycetaceae</taxon>
        <taxon>Streptomyces</taxon>
    </lineage>
</organism>
<proteinExistence type="predicted"/>
<evidence type="ECO:0000313" key="2">
    <source>
        <dbReference type="Proteomes" id="UP000450000"/>
    </source>
</evidence>
<keyword evidence="2" id="KW-1185">Reference proteome</keyword>
<protein>
    <submittedName>
        <fullName evidence="1">Uncharacterized protein</fullName>
    </submittedName>
</protein>
<dbReference type="RefSeq" id="WP_153469799.1">
    <property type="nucleotide sequence ID" value="NZ_WBOF01000004.1"/>
</dbReference>
<name>A0A6N7L0T9_9ACTN</name>
<evidence type="ECO:0000313" key="1">
    <source>
        <dbReference type="EMBL" id="MQS17251.1"/>
    </source>
</evidence>
<dbReference type="Proteomes" id="UP000450000">
    <property type="component" value="Unassembled WGS sequence"/>
</dbReference>
<dbReference type="EMBL" id="WBOF01000004">
    <property type="protein sequence ID" value="MQS17251.1"/>
    <property type="molecule type" value="Genomic_DNA"/>
</dbReference>
<gene>
    <name evidence="1" type="ORF">F7Q99_35005</name>
</gene>
<comment type="caution">
    <text evidence="1">The sequence shown here is derived from an EMBL/GenBank/DDBJ whole genome shotgun (WGS) entry which is preliminary data.</text>
</comment>
<dbReference type="OrthoDB" id="4154688at2"/>
<dbReference type="AlphaFoldDB" id="A0A6N7L0T9"/>
<accession>A0A6N7L0T9</accession>
<reference evidence="1 2" key="1">
    <citation type="submission" date="2019-09" db="EMBL/GenBank/DDBJ databases">
        <title>Genome Sequences of Streptomyces kaniharaensis ATCC 21070.</title>
        <authorList>
            <person name="Zhu W."/>
            <person name="De Crecy-Lagard V."/>
            <person name="Richards N.G."/>
        </authorList>
    </citation>
    <scope>NUCLEOTIDE SEQUENCE [LARGE SCALE GENOMIC DNA]</scope>
    <source>
        <strain evidence="1 2">SF-557</strain>
    </source>
</reference>
<sequence length="159" mass="17179">MTTTTPEPPTQRAVKHLKTACADPNGRLPDKISKKILHALLTDEYAYRPDGDGYRLSVEDALAETAGPVFITMEGRRAVLSTPQLYALTRHVEPSGRLAPNVTWQTASSLVDLGLAEYRDANGNPKPTDGDTGVSGAVHYPFRTALGQQVAELPTEPAR</sequence>